<gene>
    <name evidence="2" type="ORF">E6Q11_03940</name>
</gene>
<organism evidence="2 3">
    <name type="scientific">Candidatus Dojkabacteria bacterium</name>
    <dbReference type="NCBI Taxonomy" id="2099670"/>
    <lineage>
        <taxon>Bacteria</taxon>
        <taxon>Candidatus Dojkabacteria</taxon>
    </lineage>
</organism>
<dbReference type="Gene3D" id="2.60.40.10">
    <property type="entry name" value="Immunoglobulins"/>
    <property type="match status" value="5"/>
</dbReference>
<dbReference type="AlphaFoldDB" id="A0A5C7J6M7"/>
<dbReference type="SUPFAM" id="SSF49265">
    <property type="entry name" value="Fibronectin type III"/>
    <property type="match status" value="1"/>
</dbReference>
<feature type="domain" description="Ig-like" evidence="1">
    <location>
        <begin position="456"/>
        <end position="538"/>
    </location>
</feature>
<reference evidence="2 3" key="1">
    <citation type="submission" date="2018-09" db="EMBL/GenBank/DDBJ databases">
        <title>Metagenome Assembled Genomes from an Advanced Water Purification Facility.</title>
        <authorList>
            <person name="Stamps B.W."/>
            <person name="Spear J.R."/>
        </authorList>
    </citation>
    <scope>NUCLEOTIDE SEQUENCE [LARGE SCALE GENOMIC DNA]</scope>
    <source>
        <strain evidence="2">Bin_63_2</strain>
    </source>
</reference>
<comment type="caution">
    <text evidence="2">The sequence shown here is derived from an EMBL/GenBank/DDBJ whole genome shotgun (WGS) entry which is preliminary data.</text>
</comment>
<dbReference type="SUPFAM" id="SSF48726">
    <property type="entry name" value="Immunoglobulin"/>
    <property type="match status" value="2"/>
</dbReference>
<dbReference type="InterPro" id="IPR007110">
    <property type="entry name" value="Ig-like_dom"/>
</dbReference>
<dbReference type="InterPro" id="IPR036116">
    <property type="entry name" value="FN3_sf"/>
</dbReference>
<protein>
    <recommendedName>
        <fullName evidence="1">Ig-like domain-containing protein</fullName>
    </recommendedName>
</protein>
<dbReference type="InterPro" id="IPR036179">
    <property type="entry name" value="Ig-like_dom_sf"/>
</dbReference>
<sequence>MATTNLKPFFIPNSNADWPNAEIDTSPFSPPSGSATPVPSLVKGANLLNLIFNPDTVGNYGSVNVRVAKLSGGFSSWNNVPLVGEDCTSACPAPVFSSHPSNQTLVVGSTLTLSVSVSPMTSGQWFKDGSAIAFATSTTYTKANFQVSDAGSYYFVATNNCGSSTPVSATSNVATVQQGSSSLYYNTTQSQTFTRNNCPVGETGSTVTYTVAANTYSSAISQADADNQALADIAANGQAYANANGTCSGSGCVAITSVSLSYQNITNPSNTGNPSDGDHVRFTVSVNAGATSPTFQWIKDGGTLATNTNTTYDILSWSNQTNPSLGLTNDSGTYKVIASNTCTSTPYPSSNEIFKGVTCSNPYDLQGTNVGTTQFDGSFSNAYPLPLNGYIIRLYQGISPSGTLIGTFNSATSTITFTGLTAGTDYYYTAQSDCGGGDLSIIATSGKITTQTSCIPITAVSIVDTLVNSGTETLLSADITPVVYSSPISYQWKKDGVNYATTSTIVLDNSNNANNGTYTLVITDACTNVITSSNSYVQNIGGGGTCPTPTVATSLSPLTATQGTAYSGTLKVKDATSVTINGLPTGLTATPTPNGLDMDVVISGTPSVSGTFAITVDATNACSGMTASSATGLAFGSLVVSPSGGGNTTITVDYHGTDGCDGNGDGVYEYEFTVTNTGSNPFTGGTWVANAPSGATATPSSGTIPTVSVGATSTPIVVTVGTYTNGDPTTPNEVVVSGNIASSVSDTAVYGC</sequence>
<dbReference type="PROSITE" id="PS50835">
    <property type="entry name" value="IG_LIKE"/>
    <property type="match status" value="3"/>
</dbReference>
<evidence type="ECO:0000313" key="3">
    <source>
        <dbReference type="Proteomes" id="UP000321026"/>
    </source>
</evidence>
<name>A0A5C7J6M7_9BACT</name>
<evidence type="ECO:0000313" key="2">
    <source>
        <dbReference type="EMBL" id="TXG76844.1"/>
    </source>
</evidence>
<dbReference type="EMBL" id="SSDS01000062">
    <property type="protein sequence ID" value="TXG76844.1"/>
    <property type="molecule type" value="Genomic_DNA"/>
</dbReference>
<proteinExistence type="predicted"/>
<dbReference type="Proteomes" id="UP000321026">
    <property type="component" value="Unassembled WGS sequence"/>
</dbReference>
<dbReference type="Pfam" id="PF19404">
    <property type="entry name" value="DUF5977"/>
    <property type="match status" value="1"/>
</dbReference>
<dbReference type="InterPro" id="IPR046020">
    <property type="entry name" value="DUF5977"/>
</dbReference>
<dbReference type="InterPro" id="IPR003599">
    <property type="entry name" value="Ig_sub"/>
</dbReference>
<feature type="domain" description="Ig-like" evidence="1">
    <location>
        <begin position="276"/>
        <end position="354"/>
    </location>
</feature>
<feature type="domain" description="Ig-like" evidence="1">
    <location>
        <begin position="94"/>
        <end position="174"/>
    </location>
</feature>
<dbReference type="SMART" id="SM00409">
    <property type="entry name" value="IG"/>
    <property type="match status" value="1"/>
</dbReference>
<evidence type="ECO:0000259" key="1">
    <source>
        <dbReference type="PROSITE" id="PS50835"/>
    </source>
</evidence>
<accession>A0A5C7J6M7</accession>
<dbReference type="InterPro" id="IPR013783">
    <property type="entry name" value="Ig-like_fold"/>
</dbReference>